<protein>
    <submittedName>
        <fullName evidence="2">Uncharacterized protein</fullName>
    </submittedName>
</protein>
<evidence type="ECO:0000256" key="1">
    <source>
        <dbReference type="SAM" id="MobiDB-lite"/>
    </source>
</evidence>
<gene>
    <name evidence="2" type="ORF">EYF80_003239</name>
</gene>
<feature type="region of interest" description="Disordered" evidence="1">
    <location>
        <begin position="1"/>
        <end position="24"/>
    </location>
</feature>
<reference evidence="2 3" key="1">
    <citation type="submission" date="2019-03" db="EMBL/GenBank/DDBJ databases">
        <title>First draft genome of Liparis tanakae, snailfish: a comprehensive survey of snailfish specific genes.</title>
        <authorList>
            <person name="Kim W."/>
            <person name="Song I."/>
            <person name="Jeong J.-H."/>
            <person name="Kim D."/>
            <person name="Kim S."/>
            <person name="Ryu S."/>
            <person name="Song J.Y."/>
            <person name="Lee S.K."/>
        </authorList>
    </citation>
    <scope>NUCLEOTIDE SEQUENCE [LARGE SCALE GENOMIC DNA]</scope>
    <source>
        <tissue evidence="2">Muscle</tissue>
    </source>
</reference>
<dbReference type="Proteomes" id="UP000314294">
    <property type="component" value="Unassembled WGS sequence"/>
</dbReference>
<evidence type="ECO:0000313" key="3">
    <source>
        <dbReference type="Proteomes" id="UP000314294"/>
    </source>
</evidence>
<keyword evidence="3" id="KW-1185">Reference proteome</keyword>
<dbReference type="EMBL" id="SRLO01000015">
    <property type="protein sequence ID" value="TNN86469.1"/>
    <property type="molecule type" value="Genomic_DNA"/>
</dbReference>
<evidence type="ECO:0000313" key="2">
    <source>
        <dbReference type="EMBL" id="TNN86469.1"/>
    </source>
</evidence>
<organism evidence="2 3">
    <name type="scientific">Liparis tanakae</name>
    <name type="common">Tanaka's snailfish</name>
    <dbReference type="NCBI Taxonomy" id="230148"/>
    <lineage>
        <taxon>Eukaryota</taxon>
        <taxon>Metazoa</taxon>
        <taxon>Chordata</taxon>
        <taxon>Craniata</taxon>
        <taxon>Vertebrata</taxon>
        <taxon>Euteleostomi</taxon>
        <taxon>Actinopterygii</taxon>
        <taxon>Neopterygii</taxon>
        <taxon>Teleostei</taxon>
        <taxon>Neoteleostei</taxon>
        <taxon>Acanthomorphata</taxon>
        <taxon>Eupercaria</taxon>
        <taxon>Perciformes</taxon>
        <taxon>Cottioidei</taxon>
        <taxon>Cottales</taxon>
        <taxon>Liparidae</taxon>
        <taxon>Liparis</taxon>
    </lineage>
</organism>
<proteinExistence type="predicted"/>
<dbReference type="AlphaFoldDB" id="A0A4Z2J8H1"/>
<name>A0A4Z2J8H1_9TELE</name>
<sequence>MTETIKDLEEQRVRNKPKPLPEPPKGLVQYVQGLHGHCLAVVVKLCDQQLHSPAAEELHARTQQHAEVFGGVQPARLLRGIVGFDSLRVCRESPQEEEVVLAEGGEQAVALQTALRLQPRGRGEPRHHVLHQVLQVTLAILEFSQEDRGSHSQLIIAAGHNFNETLWGQRRREGYTLITWSEAVTEYSQGGHDFDVNAHILTGTGVVE</sequence>
<comment type="caution">
    <text evidence="2">The sequence shown here is derived from an EMBL/GenBank/DDBJ whole genome shotgun (WGS) entry which is preliminary data.</text>
</comment>
<feature type="compositionally biased region" description="Basic and acidic residues" evidence="1">
    <location>
        <begin position="1"/>
        <end position="13"/>
    </location>
</feature>
<accession>A0A4Z2J8H1</accession>